<keyword evidence="3" id="KW-1185">Reference proteome</keyword>
<accession>A0AAD8EI28</accession>
<dbReference type="EMBL" id="JASPKZ010004176">
    <property type="protein sequence ID" value="KAJ9590951.1"/>
    <property type="molecule type" value="Genomic_DNA"/>
</dbReference>
<feature type="compositionally biased region" description="Basic and acidic residues" evidence="1">
    <location>
        <begin position="71"/>
        <end position="84"/>
    </location>
</feature>
<feature type="region of interest" description="Disordered" evidence="1">
    <location>
        <begin position="58"/>
        <end position="118"/>
    </location>
</feature>
<sequence length="118" mass="12904">MGSGLYIFIAYTLTVDEIISILEEDNDIIDADIFICSPENALQSDGDSDDEDCRPVGNVNNLSGNQLRGTAELHSRKRSSEGIEKSVISKTDTKTPSTSSTNDIHSVKKRVKSIEGER</sequence>
<evidence type="ECO:0000313" key="3">
    <source>
        <dbReference type="Proteomes" id="UP001233999"/>
    </source>
</evidence>
<dbReference type="Proteomes" id="UP001233999">
    <property type="component" value="Unassembled WGS sequence"/>
</dbReference>
<name>A0AAD8EI28_DIPPU</name>
<protein>
    <submittedName>
        <fullName evidence="2">Uncharacterized protein</fullName>
    </submittedName>
</protein>
<organism evidence="2 3">
    <name type="scientific">Diploptera punctata</name>
    <name type="common">Pacific beetle cockroach</name>
    <dbReference type="NCBI Taxonomy" id="6984"/>
    <lineage>
        <taxon>Eukaryota</taxon>
        <taxon>Metazoa</taxon>
        <taxon>Ecdysozoa</taxon>
        <taxon>Arthropoda</taxon>
        <taxon>Hexapoda</taxon>
        <taxon>Insecta</taxon>
        <taxon>Pterygota</taxon>
        <taxon>Neoptera</taxon>
        <taxon>Polyneoptera</taxon>
        <taxon>Dictyoptera</taxon>
        <taxon>Blattodea</taxon>
        <taxon>Blaberoidea</taxon>
        <taxon>Blaberidae</taxon>
        <taxon>Diplopterinae</taxon>
        <taxon>Diploptera</taxon>
    </lineage>
</organism>
<feature type="non-terminal residue" evidence="2">
    <location>
        <position position="118"/>
    </location>
</feature>
<dbReference type="AlphaFoldDB" id="A0AAD8EI28"/>
<feature type="compositionally biased region" description="Polar residues" evidence="1">
    <location>
        <begin position="58"/>
        <end position="68"/>
    </location>
</feature>
<gene>
    <name evidence="2" type="ORF">L9F63_015995</name>
</gene>
<reference evidence="2" key="1">
    <citation type="journal article" date="2023" name="IScience">
        <title>Live-bearing cockroach genome reveals convergent evolutionary mechanisms linked to viviparity in insects and beyond.</title>
        <authorList>
            <person name="Fouks B."/>
            <person name="Harrison M.C."/>
            <person name="Mikhailova A.A."/>
            <person name="Marchal E."/>
            <person name="English S."/>
            <person name="Carruthers M."/>
            <person name="Jennings E.C."/>
            <person name="Chiamaka E.L."/>
            <person name="Frigard R.A."/>
            <person name="Pippel M."/>
            <person name="Attardo G.M."/>
            <person name="Benoit J.B."/>
            <person name="Bornberg-Bauer E."/>
            <person name="Tobe S.S."/>
        </authorList>
    </citation>
    <scope>NUCLEOTIDE SEQUENCE</scope>
    <source>
        <strain evidence="2">Stay&amp;Tobe</strain>
    </source>
</reference>
<evidence type="ECO:0000313" key="2">
    <source>
        <dbReference type="EMBL" id="KAJ9590951.1"/>
    </source>
</evidence>
<comment type="caution">
    <text evidence="2">The sequence shown here is derived from an EMBL/GenBank/DDBJ whole genome shotgun (WGS) entry which is preliminary data.</text>
</comment>
<evidence type="ECO:0000256" key="1">
    <source>
        <dbReference type="SAM" id="MobiDB-lite"/>
    </source>
</evidence>
<reference evidence="2" key="2">
    <citation type="submission" date="2023-05" db="EMBL/GenBank/DDBJ databases">
        <authorList>
            <person name="Fouks B."/>
        </authorList>
    </citation>
    <scope>NUCLEOTIDE SEQUENCE</scope>
    <source>
        <strain evidence="2">Stay&amp;Tobe</strain>
        <tissue evidence="2">Testes</tissue>
    </source>
</reference>
<proteinExistence type="predicted"/>